<proteinExistence type="predicted"/>
<keyword evidence="2" id="KW-1185">Reference proteome</keyword>
<organism evidence="1 2">
    <name type="scientific">Orchesella dallaii</name>
    <dbReference type="NCBI Taxonomy" id="48710"/>
    <lineage>
        <taxon>Eukaryota</taxon>
        <taxon>Metazoa</taxon>
        <taxon>Ecdysozoa</taxon>
        <taxon>Arthropoda</taxon>
        <taxon>Hexapoda</taxon>
        <taxon>Collembola</taxon>
        <taxon>Entomobryomorpha</taxon>
        <taxon>Entomobryoidea</taxon>
        <taxon>Orchesellidae</taxon>
        <taxon>Orchesellinae</taxon>
        <taxon>Orchesella</taxon>
    </lineage>
</organism>
<name>A0ABP1QEW3_9HEXA</name>
<evidence type="ECO:0000313" key="2">
    <source>
        <dbReference type="Proteomes" id="UP001642540"/>
    </source>
</evidence>
<gene>
    <name evidence="1" type="ORF">ODALV1_LOCUS10250</name>
</gene>
<comment type="caution">
    <text evidence="1">The sequence shown here is derived from an EMBL/GenBank/DDBJ whole genome shotgun (WGS) entry which is preliminary data.</text>
</comment>
<dbReference type="Proteomes" id="UP001642540">
    <property type="component" value="Unassembled WGS sequence"/>
</dbReference>
<protein>
    <submittedName>
        <fullName evidence="1">Uncharacterized protein</fullName>
    </submittedName>
</protein>
<evidence type="ECO:0000313" key="1">
    <source>
        <dbReference type="EMBL" id="CAL8099470.1"/>
    </source>
</evidence>
<dbReference type="EMBL" id="CAXLJM020000031">
    <property type="protein sequence ID" value="CAL8099470.1"/>
    <property type="molecule type" value="Genomic_DNA"/>
</dbReference>
<sequence>MSSSKKKRRTKIAEKTLEHREDELPWGLPVPFDPTFLPTSLYKTDFASTLFTSSNVQTSSEPYNSLATKNSSFQPAFNSTRMEPIGGSGCTSTPVHQPCIASSTRETSNSCPTMATNAADARCSVSTDIPLSIGKPLPPIGVFWDIENCSVSVRISHSLNIQR</sequence>
<reference evidence="1 2" key="1">
    <citation type="submission" date="2024-08" db="EMBL/GenBank/DDBJ databases">
        <authorList>
            <person name="Cucini C."/>
            <person name="Frati F."/>
        </authorList>
    </citation>
    <scope>NUCLEOTIDE SEQUENCE [LARGE SCALE GENOMIC DNA]</scope>
</reference>
<accession>A0ABP1QEW3</accession>